<organism evidence="2">
    <name type="scientific">uncultured Ramlibacter sp</name>
    <dbReference type="NCBI Taxonomy" id="260755"/>
    <lineage>
        <taxon>Bacteria</taxon>
        <taxon>Pseudomonadati</taxon>
        <taxon>Pseudomonadota</taxon>
        <taxon>Betaproteobacteria</taxon>
        <taxon>Burkholderiales</taxon>
        <taxon>Comamonadaceae</taxon>
        <taxon>Ramlibacter</taxon>
        <taxon>environmental samples</taxon>
    </lineage>
</organism>
<feature type="region of interest" description="Disordered" evidence="1">
    <location>
        <begin position="19"/>
        <end position="77"/>
    </location>
</feature>
<name>A0A6J4P655_9BURK</name>
<accession>A0A6J4P655</accession>
<reference evidence="2" key="1">
    <citation type="submission" date="2020-02" db="EMBL/GenBank/DDBJ databases">
        <authorList>
            <person name="Meier V. D."/>
        </authorList>
    </citation>
    <scope>NUCLEOTIDE SEQUENCE</scope>
    <source>
        <strain evidence="2">AVDCRST_MAG51</strain>
    </source>
</reference>
<dbReference type="EMBL" id="CADCUX010000273">
    <property type="protein sequence ID" value="CAA9407240.1"/>
    <property type="molecule type" value="Genomic_DNA"/>
</dbReference>
<feature type="compositionally biased region" description="Low complexity" evidence="1">
    <location>
        <begin position="34"/>
        <end position="51"/>
    </location>
</feature>
<dbReference type="AlphaFoldDB" id="A0A6J4P655"/>
<gene>
    <name evidence="2" type="ORF">AVDCRST_MAG51-1196</name>
</gene>
<evidence type="ECO:0000256" key="1">
    <source>
        <dbReference type="SAM" id="MobiDB-lite"/>
    </source>
</evidence>
<protein>
    <submittedName>
        <fullName evidence="2">Uncharacterized protein</fullName>
    </submittedName>
</protein>
<feature type="non-terminal residue" evidence="2">
    <location>
        <position position="77"/>
    </location>
</feature>
<evidence type="ECO:0000313" key="2">
    <source>
        <dbReference type="EMBL" id="CAA9407240.1"/>
    </source>
</evidence>
<proteinExistence type="predicted"/>
<sequence>EVPSGAGRAGGRVLPVARAAARTGSRGQGSVREAAGPAAGHGALPGLRAALSAPRRVAGCQRPPVLQPRAPRGGRRL</sequence>
<feature type="non-terminal residue" evidence="2">
    <location>
        <position position="1"/>
    </location>
</feature>